<evidence type="ECO:0000313" key="1">
    <source>
        <dbReference type="EMBL" id="RGS07009.1"/>
    </source>
</evidence>
<protein>
    <submittedName>
        <fullName evidence="1">Uncharacterized protein</fullName>
    </submittedName>
</protein>
<name>A0A412H5A7_9BACT</name>
<dbReference type="AlphaFoldDB" id="A0A412H5A7"/>
<dbReference type="EMBL" id="QRUY01000018">
    <property type="protein sequence ID" value="RGS07009.1"/>
    <property type="molecule type" value="Genomic_DNA"/>
</dbReference>
<dbReference type="Proteomes" id="UP000285750">
    <property type="component" value="Unassembled WGS sequence"/>
</dbReference>
<organism evidence="1 2">
    <name type="scientific">Phocaeicola plebeius</name>
    <dbReference type="NCBI Taxonomy" id="310297"/>
    <lineage>
        <taxon>Bacteria</taxon>
        <taxon>Pseudomonadati</taxon>
        <taxon>Bacteroidota</taxon>
        <taxon>Bacteroidia</taxon>
        <taxon>Bacteroidales</taxon>
        <taxon>Bacteroidaceae</taxon>
        <taxon>Phocaeicola</taxon>
    </lineage>
</organism>
<sequence length="90" mass="10724">MQTTAIRTVANSLPENEVILLTLLISKKYIPYTDLRKIFVTKTYFPQYPLKCENVVRNILKTVGFLFFLPTFELRYYKSNQKQLTWKIEV</sequence>
<reference evidence="1 2" key="1">
    <citation type="submission" date="2018-08" db="EMBL/GenBank/DDBJ databases">
        <title>A genome reference for cultivated species of the human gut microbiota.</title>
        <authorList>
            <person name="Zou Y."/>
            <person name="Xue W."/>
            <person name="Luo G."/>
        </authorList>
    </citation>
    <scope>NUCLEOTIDE SEQUENCE [LARGE SCALE GENOMIC DNA]</scope>
    <source>
        <strain evidence="1 2">AF24-16AC</strain>
    </source>
</reference>
<gene>
    <name evidence="1" type="ORF">DWY14_09135</name>
</gene>
<accession>A0A412H5A7</accession>
<proteinExistence type="predicted"/>
<comment type="caution">
    <text evidence="1">The sequence shown here is derived from an EMBL/GenBank/DDBJ whole genome shotgun (WGS) entry which is preliminary data.</text>
</comment>
<evidence type="ECO:0000313" key="2">
    <source>
        <dbReference type="Proteomes" id="UP000285750"/>
    </source>
</evidence>